<feature type="transmembrane region" description="Helical" evidence="7">
    <location>
        <begin position="26"/>
        <end position="48"/>
    </location>
</feature>
<keyword evidence="3 7" id="KW-1133">Transmembrane helix</keyword>
<dbReference type="InterPro" id="IPR049326">
    <property type="entry name" value="Rhodopsin_dom_fungi"/>
</dbReference>
<evidence type="ECO:0000256" key="3">
    <source>
        <dbReference type="ARBA" id="ARBA00022989"/>
    </source>
</evidence>
<evidence type="ECO:0000256" key="7">
    <source>
        <dbReference type="SAM" id="Phobius"/>
    </source>
</evidence>
<feature type="region of interest" description="Disordered" evidence="6">
    <location>
        <begin position="311"/>
        <end position="332"/>
    </location>
</feature>
<evidence type="ECO:0000259" key="8">
    <source>
        <dbReference type="Pfam" id="PF20684"/>
    </source>
</evidence>
<dbReference type="Pfam" id="PF20684">
    <property type="entry name" value="Fung_rhodopsin"/>
    <property type="match status" value="1"/>
</dbReference>
<keyword evidence="2 7" id="KW-0812">Transmembrane</keyword>
<comment type="similarity">
    <text evidence="5">Belongs to the SAT4 family.</text>
</comment>
<evidence type="ECO:0000313" key="10">
    <source>
        <dbReference type="Proteomes" id="UP000717696"/>
    </source>
</evidence>
<evidence type="ECO:0000256" key="2">
    <source>
        <dbReference type="ARBA" id="ARBA00022692"/>
    </source>
</evidence>
<feature type="transmembrane region" description="Helical" evidence="7">
    <location>
        <begin position="60"/>
        <end position="86"/>
    </location>
</feature>
<dbReference type="InterPro" id="IPR052337">
    <property type="entry name" value="SAT4-like"/>
</dbReference>
<dbReference type="AlphaFoldDB" id="A0A9P9DK57"/>
<dbReference type="GO" id="GO:0016020">
    <property type="term" value="C:membrane"/>
    <property type="evidence" value="ECO:0007669"/>
    <property type="project" value="UniProtKB-SubCell"/>
</dbReference>
<dbReference type="Proteomes" id="UP000717696">
    <property type="component" value="Unassembled WGS sequence"/>
</dbReference>
<sequence length="375" mass="41321">MRDVPAEVRATWPDPDYDSPVRRGSALIVVETCLVSLALLTLLARIYVRLVVVQACGPDDWIMVVAMAFNVGVTVCAVLLDLLYGWNVHIWGLNIAEAVKGRQVSLAAQTLFLFSSGLSKVSILVTYSRIAPKSVWLLRATRFLIVWVTMVICIFLVVIWTQCAYITSVLAHRLLAPRLASCLASALSDPQHCSPEGPPALAQAITTVITDVVVVVLPLPIVLKLHLPRHQRVMLALLFSGGLIVVVAGCQRAYRSYYVIEKTYDVTWEGFNLWIWTAVEANLGVLCGNAPALRPLYGVVVARRSARRIGSIASQRTPRHSSTESTAALDGRGHDEVVDIKREERKPCLDGARAWLAGYYRIPYAMVRQSELPAP</sequence>
<protein>
    <recommendedName>
        <fullName evidence="8">Rhodopsin domain-containing protein</fullName>
    </recommendedName>
</protein>
<feature type="transmembrane region" description="Helical" evidence="7">
    <location>
        <begin position="235"/>
        <end position="254"/>
    </location>
</feature>
<evidence type="ECO:0000256" key="6">
    <source>
        <dbReference type="SAM" id="MobiDB-lite"/>
    </source>
</evidence>
<dbReference type="EMBL" id="JAGMUU010000029">
    <property type="protein sequence ID" value="KAH7120056.1"/>
    <property type="molecule type" value="Genomic_DNA"/>
</dbReference>
<accession>A0A9P9DK57</accession>
<evidence type="ECO:0000256" key="4">
    <source>
        <dbReference type="ARBA" id="ARBA00023136"/>
    </source>
</evidence>
<reference evidence="9" key="1">
    <citation type="journal article" date="2021" name="Nat. Commun.">
        <title>Genetic determinants of endophytism in the Arabidopsis root mycobiome.</title>
        <authorList>
            <person name="Mesny F."/>
            <person name="Miyauchi S."/>
            <person name="Thiergart T."/>
            <person name="Pickel B."/>
            <person name="Atanasova L."/>
            <person name="Karlsson M."/>
            <person name="Huettel B."/>
            <person name="Barry K.W."/>
            <person name="Haridas S."/>
            <person name="Chen C."/>
            <person name="Bauer D."/>
            <person name="Andreopoulos W."/>
            <person name="Pangilinan J."/>
            <person name="LaButti K."/>
            <person name="Riley R."/>
            <person name="Lipzen A."/>
            <person name="Clum A."/>
            <person name="Drula E."/>
            <person name="Henrissat B."/>
            <person name="Kohler A."/>
            <person name="Grigoriev I.V."/>
            <person name="Martin F.M."/>
            <person name="Hacquard S."/>
        </authorList>
    </citation>
    <scope>NUCLEOTIDE SEQUENCE</scope>
    <source>
        <strain evidence="9">MPI-CAGE-AT-0021</strain>
    </source>
</reference>
<dbReference type="PANTHER" id="PTHR33048">
    <property type="entry name" value="PTH11-LIKE INTEGRAL MEMBRANE PROTEIN (AFU_ORTHOLOGUE AFUA_5G11245)"/>
    <property type="match status" value="1"/>
</dbReference>
<feature type="transmembrane region" description="Helical" evidence="7">
    <location>
        <begin position="106"/>
        <end position="128"/>
    </location>
</feature>
<keyword evidence="4 7" id="KW-0472">Membrane</keyword>
<keyword evidence="10" id="KW-1185">Reference proteome</keyword>
<dbReference type="OrthoDB" id="5037310at2759"/>
<organism evidence="9 10">
    <name type="scientific">Dactylonectria estremocensis</name>
    <dbReference type="NCBI Taxonomy" id="1079267"/>
    <lineage>
        <taxon>Eukaryota</taxon>
        <taxon>Fungi</taxon>
        <taxon>Dikarya</taxon>
        <taxon>Ascomycota</taxon>
        <taxon>Pezizomycotina</taxon>
        <taxon>Sordariomycetes</taxon>
        <taxon>Hypocreomycetidae</taxon>
        <taxon>Hypocreales</taxon>
        <taxon>Nectriaceae</taxon>
        <taxon>Dactylonectria</taxon>
    </lineage>
</organism>
<evidence type="ECO:0000256" key="5">
    <source>
        <dbReference type="ARBA" id="ARBA00038359"/>
    </source>
</evidence>
<name>A0A9P9DK57_9HYPO</name>
<evidence type="ECO:0000313" key="9">
    <source>
        <dbReference type="EMBL" id="KAH7120056.1"/>
    </source>
</evidence>
<proteinExistence type="inferred from homology"/>
<feature type="transmembrane region" description="Helical" evidence="7">
    <location>
        <begin position="140"/>
        <end position="160"/>
    </location>
</feature>
<gene>
    <name evidence="9" type="ORF">B0J13DRAFT_599623</name>
</gene>
<feature type="transmembrane region" description="Helical" evidence="7">
    <location>
        <begin position="200"/>
        <end position="223"/>
    </location>
</feature>
<comment type="subcellular location">
    <subcellularLocation>
        <location evidence="1">Membrane</location>
        <topology evidence="1">Multi-pass membrane protein</topology>
    </subcellularLocation>
</comment>
<feature type="domain" description="Rhodopsin" evidence="8">
    <location>
        <begin position="44"/>
        <end position="297"/>
    </location>
</feature>
<comment type="caution">
    <text evidence="9">The sequence shown here is derived from an EMBL/GenBank/DDBJ whole genome shotgun (WGS) entry which is preliminary data.</text>
</comment>
<feature type="transmembrane region" description="Helical" evidence="7">
    <location>
        <begin position="274"/>
        <end position="297"/>
    </location>
</feature>
<dbReference type="PANTHER" id="PTHR33048:SF129">
    <property type="entry name" value="INTEGRAL MEMBRANE PROTEIN-RELATED"/>
    <property type="match status" value="1"/>
</dbReference>
<evidence type="ECO:0000256" key="1">
    <source>
        <dbReference type="ARBA" id="ARBA00004141"/>
    </source>
</evidence>